<protein>
    <submittedName>
        <fullName evidence="2">Uncharacterized protein</fullName>
    </submittedName>
</protein>
<organism evidence="2 3">
    <name type="scientific">Streptomyces brasiliensis</name>
    <dbReference type="NCBI Taxonomy" id="1954"/>
    <lineage>
        <taxon>Bacteria</taxon>
        <taxon>Bacillati</taxon>
        <taxon>Actinomycetota</taxon>
        <taxon>Actinomycetes</taxon>
        <taxon>Kitasatosporales</taxon>
        <taxon>Streptomycetaceae</taxon>
        <taxon>Streptomyces</taxon>
    </lineage>
</organism>
<gene>
    <name evidence="2" type="ORF">GCM10010121_052630</name>
</gene>
<accession>A0A917KXP2</accession>
<dbReference type="AlphaFoldDB" id="A0A917KXP2"/>
<dbReference type="Proteomes" id="UP000657574">
    <property type="component" value="Unassembled WGS sequence"/>
</dbReference>
<keyword evidence="3" id="KW-1185">Reference proteome</keyword>
<evidence type="ECO:0000313" key="2">
    <source>
        <dbReference type="EMBL" id="GGJ34864.1"/>
    </source>
</evidence>
<feature type="region of interest" description="Disordered" evidence="1">
    <location>
        <begin position="1"/>
        <end position="61"/>
    </location>
</feature>
<proteinExistence type="predicted"/>
<name>A0A917KXP2_9ACTN</name>
<sequence>MHTVSTKDSVGASDDKARSGTWSTAATMLQDAKPPRIPEGLPPTRSAQPEADALRGRAEEA</sequence>
<reference evidence="2" key="2">
    <citation type="submission" date="2020-09" db="EMBL/GenBank/DDBJ databases">
        <authorList>
            <person name="Sun Q."/>
            <person name="Ohkuma M."/>
        </authorList>
    </citation>
    <scope>NUCLEOTIDE SEQUENCE</scope>
    <source>
        <strain evidence="2">JCM 3086</strain>
    </source>
</reference>
<evidence type="ECO:0000313" key="3">
    <source>
        <dbReference type="Proteomes" id="UP000657574"/>
    </source>
</evidence>
<reference evidence="2" key="1">
    <citation type="journal article" date="2014" name="Int. J. Syst. Evol. Microbiol.">
        <title>Complete genome sequence of Corynebacterium casei LMG S-19264T (=DSM 44701T), isolated from a smear-ripened cheese.</title>
        <authorList>
            <consortium name="US DOE Joint Genome Institute (JGI-PGF)"/>
            <person name="Walter F."/>
            <person name="Albersmeier A."/>
            <person name="Kalinowski J."/>
            <person name="Ruckert C."/>
        </authorList>
    </citation>
    <scope>NUCLEOTIDE SEQUENCE</scope>
    <source>
        <strain evidence="2">JCM 3086</strain>
    </source>
</reference>
<comment type="caution">
    <text evidence="2">The sequence shown here is derived from an EMBL/GenBank/DDBJ whole genome shotgun (WGS) entry which is preliminary data.</text>
</comment>
<feature type="compositionally biased region" description="Basic and acidic residues" evidence="1">
    <location>
        <begin position="52"/>
        <end position="61"/>
    </location>
</feature>
<evidence type="ECO:0000256" key="1">
    <source>
        <dbReference type="SAM" id="MobiDB-lite"/>
    </source>
</evidence>
<dbReference type="EMBL" id="BMQA01000019">
    <property type="protein sequence ID" value="GGJ34864.1"/>
    <property type="molecule type" value="Genomic_DNA"/>
</dbReference>